<dbReference type="EMBL" id="QJJV01000016">
    <property type="protein sequence ID" value="PXX12710.1"/>
    <property type="molecule type" value="Genomic_DNA"/>
</dbReference>
<protein>
    <submittedName>
        <fullName evidence="3">Trimeric autotransporter adhesin</fullName>
    </submittedName>
</protein>
<dbReference type="SUPFAM" id="SSF101967">
    <property type="entry name" value="Adhesin YadA, collagen-binding domain"/>
    <property type="match status" value="1"/>
</dbReference>
<feature type="domain" description="Trimeric autotransporter adhesin YadA-like stalk" evidence="1">
    <location>
        <begin position="266"/>
        <end position="300"/>
    </location>
</feature>
<keyword evidence="4" id="KW-1185">Reference proteome</keyword>
<dbReference type="Pfam" id="PF13018">
    <property type="entry name" value="ESPR"/>
    <property type="match status" value="1"/>
</dbReference>
<evidence type="ECO:0000259" key="2">
    <source>
        <dbReference type="Pfam" id="PF13018"/>
    </source>
</evidence>
<dbReference type="Gene3D" id="1.20.5.170">
    <property type="match status" value="3"/>
</dbReference>
<feature type="domain" description="Trimeric autotransporter adhesin YadA-like stalk" evidence="1">
    <location>
        <begin position="360"/>
        <end position="399"/>
    </location>
</feature>
<dbReference type="RefSeq" id="WP_258365516.1">
    <property type="nucleotide sequence ID" value="NZ_QJJV01000016.1"/>
</dbReference>
<dbReference type="Proteomes" id="UP000247515">
    <property type="component" value="Unassembled WGS sequence"/>
</dbReference>
<dbReference type="Gene3D" id="6.10.250.2040">
    <property type="match status" value="3"/>
</dbReference>
<sequence length="720" mass="69370">MNKAYRSVWNESAGAWVAVQENARSHGSGGVKAGVVNAAQAVALLGLGGIALAANAADAQPEGATALLGMAANEQAARGSENANISSNFGALAPAGTSDVQNALLLASLGVQGTGAAALAAASSSAPASPVEMAAAAPQGASLMATAANSGVDTTGLTTAFRTAAWYAQVRGIANASGSTGPTDMARANGAGSIAMGSNTQSDGNASLALGIQSRAMGNDSVALGAGSVANQANTVSVGSDGTQTHVVYDADNVATTLPSLANTRRIVNMAAGQSDTDAVNVAQLKGVTSALGGGAGVGGDGSVMAPSYVLGNQTYGDVGTALKAVESTAITGSVDGVKYDTSAHTRITFDSADAGTVLSNVANGKADRDAINLGQLKAAGLDVDGNGNATNSFVAYDDTSRATVTLGGASGTRITNLVAGNVAAGSSDAVNGAQLYGVASGTAKALGGGAGVNADGSLSGPGYVLGGSTYSDVGTALKAVENTAASGPVDGVKYDTPAHARVTFDGGDAGTVLSNVAKGTADRDAVNLGQLKAAGLDVDGNGNATNSFVAYDDTSRGTVTLGGASGTRITNLVAGNVATGSSDAVNGAQLYGVSSSTATALGGGAGVNADGSLSGPGYVLGGSTYSDVGTALKAVESSAAAGPVDGVKYDTPAHQRVTFDGGETGTVLSNVAKGTADRDAVNLGQLKAAGLDVDGNGNATNSFVAYDDTSRGTVTLGGA</sequence>
<comment type="caution">
    <text evidence="3">The sequence shown here is derived from an EMBL/GenBank/DDBJ whole genome shotgun (WGS) entry which is preliminary data.</text>
</comment>
<feature type="non-terminal residue" evidence="3">
    <location>
        <position position="720"/>
    </location>
</feature>
<dbReference type="InterPro" id="IPR011049">
    <property type="entry name" value="Serralysin-like_metalloprot_C"/>
</dbReference>
<evidence type="ECO:0000259" key="1">
    <source>
        <dbReference type="Pfam" id="PF05662"/>
    </source>
</evidence>
<feature type="domain" description="ESPR" evidence="2">
    <location>
        <begin position="1"/>
        <end position="47"/>
    </location>
</feature>
<name>A0ABX5MM74_9BURK</name>
<accession>A0ABX5MM74</accession>
<dbReference type="InterPro" id="IPR024973">
    <property type="entry name" value="ESPR"/>
</dbReference>
<feature type="domain" description="Trimeric autotransporter adhesin YadA-like stalk" evidence="1">
    <location>
        <begin position="515"/>
        <end position="554"/>
    </location>
</feature>
<evidence type="ECO:0000313" key="3">
    <source>
        <dbReference type="EMBL" id="PXX12710.1"/>
    </source>
</evidence>
<evidence type="ECO:0000313" key="4">
    <source>
        <dbReference type="Proteomes" id="UP000247515"/>
    </source>
</evidence>
<dbReference type="Gene3D" id="2.60.40.4050">
    <property type="match status" value="1"/>
</dbReference>
<feature type="domain" description="Trimeric autotransporter adhesin YadA-like stalk" evidence="1">
    <location>
        <begin position="569"/>
        <end position="612"/>
    </location>
</feature>
<dbReference type="Pfam" id="PF05662">
    <property type="entry name" value="YadA_stalk"/>
    <property type="match status" value="6"/>
</dbReference>
<gene>
    <name evidence="3" type="ORF">C7400_11658</name>
</gene>
<feature type="domain" description="Trimeric autotransporter adhesin YadA-like stalk" evidence="1">
    <location>
        <begin position="414"/>
        <end position="456"/>
    </location>
</feature>
<proteinExistence type="predicted"/>
<organism evidence="3 4">
    <name type="scientific">Paraburkholderia tropica</name>
    <dbReference type="NCBI Taxonomy" id="92647"/>
    <lineage>
        <taxon>Bacteria</taxon>
        <taxon>Pseudomonadati</taxon>
        <taxon>Pseudomonadota</taxon>
        <taxon>Betaproteobacteria</taxon>
        <taxon>Burkholderiales</taxon>
        <taxon>Burkholderiaceae</taxon>
        <taxon>Paraburkholderia</taxon>
    </lineage>
</organism>
<reference evidence="3 4" key="1">
    <citation type="submission" date="2018-05" db="EMBL/GenBank/DDBJ databases">
        <title>Genomic Encyclopedia of Type Strains, Phase IV (KMG-V): Genome sequencing to study the core and pangenomes of soil and plant-associated prokaryotes.</title>
        <authorList>
            <person name="Whitman W."/>
        </authorList>
    </citation>
    <scope>NUCLEOTIDE SEQUENCE [LARGE SCALE GENOMIC DNA]</scope>
    <source>
        <strain evidence="3 4">SIr-6563</strain>
    </source>
</reference>
<dbReference type="InterPro" id="IPR008635">
    <property type="entry name" value="Coiled_stalk_dom"/>
</dbReference>
<feature type="domain" description="Trimeric autotransporter adhesin YadA-like stalk" evidence="1">
    <location>
        <begin position="670"/>
        <end position="709"/>
    </location>
</feature>